<feature type="compositionally biased region" description="Low complexity" evidence="6">
    <location>
        <begin position="393"/>
        <end position="405"/>
    </location>
</feature>
<feature type="compositionally biased region" description="Basic and acidic residues" evidence="6">
    <location>
        <begin position="683"/>
        <end position="703"/>
    </location>
</feature>
<feature type="binding site" evidence="5">
    <location>
        <begin position="91"/>
        <end position="98"/>
    </location>
    <ligand>
        <name>ATP</name>
        <dbReference type="ChEBI" id="CHEBI:30616"/>
    </ligand>
</feature>
<keyword evidence="1 5" id="KW-0547">Nucleotide-binding</keyword>
<feature type="region of interest" description="Disordered" evidence="6">
    <location>
        <begin position="639"/>
        <end position="804"/>
    </location>
</feature>
<dbReference type="RefSeq" id="XP_026191176.1">
    <property type="nucleotide sequence ID" value="XM_026335391.1"/>
</dbReference>
<dbReference type="InterPro" id="IPR027640">
    <property type="entry name" value="Kinesin-like_fam"/>
</dbReference>
<evidence type="ECO:0000256" key="6">
    <source>
        <dbReference type="SAM" id="MobiDB-lite"/>
    </source>
</evidence>
<dbReference type="InterPro" id="IPR001752">
    <property type="entry name" value="Kinesin_motor_dom"/>
</dbReference>
<feature type="compositionally biased region" description="Polar residues" evidence="6">
    <location>
        <begin position="487"/>
        <end position="499"/>
    </location>
</feature>
<keyword evidence="4 5" id="KW-0505">Motor protein</keyword>
<dbReference type="InterPro" id="IPR027417">
    <property type="entry name" value="P-loop_NTPase"/>
</dbReference>
<feature type="region of interest" description="Disordered" evidence="6">
    <location>
        <begin position="563"/>
        <end position="586"/>
    </location>
</feature>
<evidence type="ECO:0000259" key="7">
    <source>
        <dbReference type="PROSITE" id="PS50067"/>
    </source>
</evidence>
<dbReference type="InterPro" id="IPR036961">
    <property type="entry name" value="Kinesin_motor_dom_sf"/>
</dbReference>
<feature type="compositionally biased region" description="Basic and acidic residues" evidence="6">
    <location>
        <begin position="639"/>
        <end position="654"/>
    </location>
</feature>
<proteinExistence type="inferred from homology"/>
<dbReference type="AlphaFoldDB" id="A0A6P6RTM7"/>
<evidence type="ECO:0000313" key="8">
    <source>
        <dbReference type="Proteomes" id="UP000515125"/>
    </source>
</evidence>
<dbReference type="PROSITE" id="PS50067">
    <property type="entry name" value="KINESIN_MOTOR_2"/>
    <property type="match status" value="1"/>
</dbReference>
<evidence type="ECO:0000256" key="2">
    <source>
        <dbReference type="ARBA" id="ARBA00022840"/>
    </source>
</evidence>
<dbReference type="SMART" id="SM00129">
    <property type="entry name" value="KISc"/>
    <property type="match status" value="1"/>
</dbReference>
<reference evidence="9" key="1">
    <citation type="submission" date="2025-08" db="UniProtKB">
        <authorList>
            <consortium name="RefSeq"/>
        </authorList>
    </citation>
    <scope>IDENTIFICATION</scope>
</reference>
<feature type="region of interest" description="Disordered" evidence="6">
    <location>
        <begin position="486"/>
        <end position="550"/>
    </location>
</feature>
<dbReference type="GO" id="GO:0003777">
    <property type="term" value="F:microtubule motor activity"/>
    <property type="evidence" value="ECO:0007669"/>
    <property type="project" value="InterPro"/>
</dbReference>
<dbReference type="Gene3D" id="3.40.850.10">
    <property type="entry name" value="Kinesin motor domain"/>
    <property type="match status" value="1"/>
</dbReference>
<evidence type="ECO:0000256" key="4">
    <source>
        <dbReference type="ARBA" id="ARBA00023175"/>
    </source>
</evidence>
<keyword evidence="8" id="KW-1185">Reference proteome</keyword>
<feature type="compositionally biased region" description="Polar residues" evidence="6">
    <location>
        <begin position="740"/>
        <end position="759"/>
    </location>
</feature>
<keyword evidence="2 5" id="KW-0067">ATP-binding</keyword>
<accession>A0A6P6RTM7</accession>
<feature type="region of interest" description="Disordered" evidence="6">
    <location>
        <begin position="387"/>
        <end position="415"/>
    </location>
</feature>
<dbReference type="Proteomes" id="UP000515125">
    <property type="component" value="Unplaced"/>
</dbReference>
<evidence type="ECO:0000256" key="3">
    <source>
        <dbReference type="ARBA" id="ARBA00023054"/>
    </source>
</evidence>
<dbReference type="PANTHER" id="PTHR47968">
    <property type="entry name" value="CENTROMERE PROTEIN E"/>
    <property type="match status" value="1"/>
</dbReference>
<dbReference type="GO" id="GO:0005524">
    <property type="term" value="F:ATP binding"/>
    <property type="evidence" value="ECO:0007669"/>
    <property type="project" value="UniProtKB-UniRule"/>
</dbReference>
<keyword evidence="3" id="KW-0175">Coiled coil</keyword>
<evidence type="ECO:0000256" key="1">
    <source>
        <dbReference type="ARBA" id="ARBA00022741"/>
    </source>
</evidence>
<dbReference type="Pfam" id="PF00225">
    <property type="entry name" value="Kinesin"/>
    <property type="match status" value="1"/>
</dbReference>
<feature type="compositionally biased region" description="Polar residues" evidence="6">
    <location>
        <begin position="506"/>
        <end position="517"/>
    </location>
</feature>
<name>A0A6P6RTM7_9EIME</name>
<dbReference type="GO" id="GO:0007018">
    <property type="term" value="P:microtubule-based movement"/>
    <property type="evidence" value="ECO:0007669"/>
    <property type="project" value="InterPro"/>
</dbReference>
<protein>
    <submittedName>
        <fullName evidence="9">Uncharacterized protein LOC34617495</fullName>
    </submittedName>
</protein>
<comment type="similarity">
    <text evidence="5">Belongs to the TRAFAC class myosin-kinesin ATPase superfamily. Kinesin family.</text>
</comment>
<feature type="domain" description="Kinesin motor" evidence="7">
    <location>
        <begin position="11"/>
        <end position="355"/>
    </location>
</feature>
<evidence type="ECO:0000313" key="9">
    <source>
        <dbReference type="RefSeq" id="XP_026191176.1"/>
    </source>
</evidence>
<sequence>MGESLPELSGRIRTFVRIRPPQGREKDAEIALRVPSASRVEVSDSVRRHRWAFEVDRVFGPSANHQDIWEPVERCIERVMEGYSCSIFAHGQTGTGKTYTMLGPEIVRGCGCADPKIQLSSKAARLQLIQKRLSLASRVRNRYGEDSGAHVKVFASYIQVYNDKLVDLLADPSAKPTPLTIIRSPTNPTATIVQGLQLFEVTSCEELLHLLLRGTFYRTFRATRMNPMSSRSHAIFQVELRHCLPTNSAVFRQARLNLVDLAGNERCDPMKSVGKSHMEEMGAINRSLSALILCIQQLNSEGSTVSFRSSALTRLLQESLGGGCFTAFICTISPSSLCIRETLATLRLAVRAKAVRLSAKPNKLTDMPHVLLALKKEVRVLREMLEQGASTPQTQLQQQQAQQQQRQREEPDEEPEACLAAVVSLGTHGSLRRCCTALPGSLLRRSASCPSSPAMTLERVDIPSKILGAQGLPQRCTACGELALSTGPHSSEGSGSPCSTAKRMTLTPTPQSHQSLKQLEKLEEDPAEESNAVWGSPQNDENHERGSWKHKTTRTQWKEAEAAAEAVAPPGPIDVMDPEPASRKETSQGACSKEDFCCCCEQPLAHPLTPQHSEEHAWAAGTEAEADAIKVSEPLQEVPKEVAEAKPGAHDATGKEGALLPSSLSVDGPDERGGAYTTVNSVQHEEYQQYPEEQKQQPDEEHQKHVKGTVMARPRCHRASSMPSTSAEGERGAAEKQENGDQQQPFLKSSTEEGSSVSVKSCAASEAATTAMATEPQSRKRTAGDGGWCRRQHKQSIGHGNNGWETSAKVAAGAFNSWGEGFLLQQHQQIFHSQQPFTGGASFGRLSASFSPRLQQENKPQHILSFDSYPAGTSLRHSCKAHPQHKQWLDLQQPQPHSTPETAPWLSSPARLPPVGHNQQWLGPIEGGRSVGGPVGSHNEINYTNWKHPRGFSCDSAPPTSTDVATGDTSAFPSTRQYRGAPPRETRQYGVAAEAKKRPYAASSASAKLKSHGGLSETEDSAAAPAPASVGEVGRSHSPLVPRHLLSPLPLCSSSSNPAVKTAAAARPWGPHAWCSESLSHFHESPPLHPPFSATGAAPGSLGVCDAMRPTLC</sequence>
<evidence type="ECO:0000256" key="5">
    <source>
        <dbReference type="PROSITE-ProRule" id="PRU00283"/>
    </source>
</evidence>
<feature type="region of interest" description="Disordered" evidence="6">
    <location>
        <begin position="954"/>
        <end position="1039"/>
    </location>
</feature>
<feature type="compositionally biased region" description="Polar residues" evidence="6">
    <location>
        <begin position="958"/>
        <end position="977"/>
    </location>
</feature>
<dbReference type="SUPFAM" id="SSF52540">
    <property type="entry name" value="P-loop containing nucleoside triphosphate hydrolases"/>
    <property type="match status" value="1"/>
</dbReference>
<organism evidence="8 9">
    <name type="scientific">Cyclospora cayetanensis</name>
    <dbReference type="NCBI Taxonomy" id="88456"/>
    <lineage>
        <taxon>Eukaryota</taxon>
        <taxon>Sar</taxon>
        <taxon>Alveolata</taxon>
        <taxon>Apicomplexa</taxon>
        <taxon>Conoidasida</taxon>
        <taxon>Coccidia</taxon>
        <taxon>Eucoccidiorida</taxon>
        <taxon>Eimeriorina</taxon>
        <taxon>Eimeriidae</taxon>
        <taxon>Cyclospora</taxon>
    </lineage>
</organism>
<dbReference type="GeneID" id="34617495"/>
<gene>
    <name evidence="9" type="primary">LOC34617495</name>
</gene>
<feature type="compositionally biased region" description="Low complexity" evidence="6">
    <location>
        <begin position="763"/>
        <end position="775"/>
    </location>
</feature>
<dbReference type="OrthoDB" id="330298at2759"/>
<dbReference type="PRINTS" id="PR00380">
    <property type="entry name" value="KINESINHEAVY"/>
</dbReference>
<dbReference type="CDD" id="cd00106">
    <property type="entry name" value="KISc"/>
    <property type="match status" value="1"/>
</dbReference>
<dbReference type="PROSITE" id="PS00411">
    <property type="entry name" value="KINESIN_MOTOR_1"/>
    <property type="match status" value="1"/>
</dbReference>
<feature type="compositionally biased region" description="Basic and acidic residues" evidence="6">
    <location>
        <begin position="728"/>
        <end position="739"/>
    </location>
</feature>
<dbReference type="PANTHER" id="PTHR47968:SF75">
    <property type="entry name" value="CENTROMERE-ASSOCIATED PROTEIN E"/>
    <property type="match status" value="1"/>
</dbReference>
<dbReference type="GO" id="GO:0008017">
    <property type="term" value="F:microtubule binding"/>
    <property type="evidence" value="ECO:0007669"/>
    <property type="project" value="InterPro"/>
</dbReference>
<dbReference type="InterPro" id="IPR019821">
    <property type="entry name" value="Kinesin_motor_CS"/>
</dbReference>